<name>A0A1V1NXT8_9BACT</name>
<feature type="domain" description="SMODS-associated and fused to various effectors" evidence="2">
    <location>
        <begin position="226"/>
        <end position="402"/>
    </location>
</feature>
<comment type="caution">
    <text evidence="3">The sequence shown here is derived from an EMBL/GenBank/DDBJ whole genome shotgun (WGS) entry which is preliminary data.</text>
</comment>
<dbReference type="Pfam" id="PF13676">
    <property type="entry name" value="TIR_2"/>
    <property type="match status" value="1"/>
</dbReference>
<dbReference type="InterPro" id="IPR040836">
    <property type="entry name" value="SAVED"/>
</dbReference>
<dbReference type="AlphaFoldDB" id="A0A1V1NXT8"/>
<organism evidence="3 4">
    <name type="scientific">Candidatus Magnetoglobus multicellularis str. Araruama</name>
    <dbReference type="NCBI Taxonomy" id="890399"/>
    <lineage>
        <taxon>Bacteria</taxon>
        <taxon>Pseudomonadati</taxon>
        <taxon>Thermodesulfobacteriota</taxon>
        <taxon>Desulfobacteria</taxon>
        <taxon>Desulfobacterales</taxon>
        <taxon>Desulfobacteraceae</taxon>
        <taxon>Candidatus Magnetoglobus</taxon>
    </lineage>
</organism>
<dbReference type="InterPro" id="IPR035897">
    <property type="entry name" value="Toll_tir_struct_dom_sf"/>
</dbReference>
<dbReference type="InterPro" id="IPR000157">
    <property type="entry name" value="TIR_dom"/>
</dbReference>
<dbReference type="Gene3D" id="3.40.50.10140">
    <property type="entry name" value="Toll/interleukin-1 receptor homology (TIR) domain"/>
    <property type="match status" value="1"/>
</dbReference>
<evidence type="ECO:0000313" key="3">
    <source>
        <dbReference type="EMBL" id="ETR67355.1"/>
    </source>
</evidence>
<dbReference type="SUPFAM" id="SSF52200">
    <property type="entry name" value="Toll/Interleukin receptor TIR domain"/>
    <property type="match status" value="1"/>
</dbReference>
<evidence type="ECO:0000259" key="2">
    <source>
        <dbReference type="Pfam" id="PF18145"/>
    </source>
</evidence>
<dbReference type="Proteomes" id="UP000189670">
    <property type="component" value="Unassembled WGS sequence"/>
</dbReference>
<evidence type="ECO:0000313" key="4">
    <source>
        <dbReference type="Proteomes" id="UP000189670"/>
    </source>
</evidence>
<dbReference type="NCBIfam" id="NF033611">
    <property type="entry name" value="SAVED"/>
    <property type="match status" value="1"/>
</dbReference>
<evidence type="ECO:0000259" key="1">
    <source>
        <dbReference type="Pfam" id="PF13676"/>
    </source>
</evidence>
<feature type="domain" description="TIR" evidence="1">
    <location>
        <begin position="7"/>
        <end position="74"/>
    </location>
</feature>
<evidence type="ECO:0008006" key="5">
    <source>
        <dbReference type="Google" id="ProtNLM"/>
    </source>
</evidence>
<sequence>MTIKPLFISYSRKDKKEVELLVKTLHAAGIKTWQDVTSLDMEDTIPQIKKAINDECSGMVFYATRNSIRSDFIKAYELPPANDRSTKDNDFAGIYYVYNVDLKKAEQALRNISLPPLSNINGVMVEHAKGFKRLRENWLGNSTKLLNAFKELRQKILARIFKSMTDTHIKIAINTYVPTPETFQPVLDFDWSQLSKENDFFSVDHWQNDIRDAFIDVRNILSKKNIKTLEISSHAQLQIGFAFGYIFRRESFVLKIHHQGQIWTTQHEINESTHLTCETNEIKPGVKHMAVGISIQQDVKESLNQFVAAKRREMGQEMFNRIILLSPKDGCRYQIPDDVIASEISEEVRQEIIKAKKHPITDIHLFAAIPLPLAYMIGWRLNACGKIHLYHHDKSTLTYQPS</sequence>
<reference evidence="4" key="1">
    <citation type="submission" date="2012-11" db="EMBL/GenBank/DDBJ databases">
        <authorList>
            <person name="Lucero-Rivera Y.E."/>
            <person name="Tovar-Ramirez D."/>
        </authorList>
    </citation>
    <scope>NUCLEOTIDE SEQUENCE [LARGE SCALE GENOMIC DNA]</scope>
    <source>
        <strain evidence="4">Araruama</strain>
    </source>
</reference>
<proteinExistence type="predicted"/>
<dbReference type="EMBL" id="ATBP01001423">
    <property type="protein sequence ID" value="ETR67355.1"/>
    <property type="molecule type" value="Genomic_DNA"/>
</dbReference>
<dbReference type="GO" id="GO:0007165">
    <property type="term" value="P:signal transduction"/>
    <property type="evidence" value="ECO:0007669"/>
    <property type="project" value="InterPro"/>
</dbReference>
<accession>A0A1V1NXT8</accession>
<protein>
    <recommendedName>
        <fullName evidence="5">TIR domain-containing protein</fullName>
    </recommendedName>
</protein>
<gene>
    <name evidence="3" type="ORF">OMM_11694</name>
</gene>
<dbReference type="Pfam" id="PF18145">
    <property type="entry name" value="SAVED"/>
    <property type="match status" value="1"/>
</dbReference>